<dbReference type="PATRIC" id="fig|1030009.3.peg.927"/>
<gene>
    <name evidence="1" type="ordered locus">LMM7_0940</name>
</gene>
<dbReference type="KEGG" id="lmq:LMM7_0940"/>
<dbReference type="Proteomes" id="UP000000486">
    <property type="component" value="Chromosome"/>
</dbReference>
<accession>A0A0E0UVE8</accession>
<organism evidence="1 2">
    <name type="scientific">Listeria monocytogenes serotype 4a (strain M7)</name>
    <dbReference type="NCBI Taxonomy" id="1030009"/>
    <lineage>
        <taxon>Bacteria</taxon>
        <taxon>Bacillati</taxon>
        <taxon>Bacillota</taxon>
        <taxon>Bacilli</taxon>
        <taxon>Bacillales</taxon>
        <taxon>Listeriaceae</taxon>
        <taxon>Listeria</taxon>
    </lineage>
</organism>
<proteinExistence type="predicted"/>
<dbReference type="AlphaFoldDB" id="A0A0E0UVE8"/>
<reference evidence="1 2" key="1">
    <citation type="journal article" date="2011" name="J. Bacteriol.">
        <title>Genome sequence of the nonpathogenic Listeria monocytogenes serovar 4a strain M7.</title>
        <authorList>
            <person name="Chen J."/>
            <person name="Xia Y."/>
            <person name="Cheng C."/>
            <person name="Fang C."/>
            <person name="Shan Y."/>
            <person name="Jin G."/>
            <person name="Fang W."/>
        </authorList>
    </citation>
    <scope>NUCLEOTIDE SEQUENCE [LARGE SCALE GENOMIC DNA]</scope>
    <source>
        <strain evidence="1 2">M7</strain>
    </source>
</reference>
<evidence type="ECO:0000313" key="1">
    <source>
        <dbReference type="EMBL" id="AEH91945.1"/>
    </source>
</evidence>
<name>A0A0E0UVE8_LISMM</name>
<evidence type="ECO:0000313" key="2">
    <source>
        <dbReference type="Proteomes" id="UP000000486"/>
    </source>
</evidence>
<dbReference type="HOGENOM" id="CLU_1925004_0_0_9"/>
<dbReference type="EMBL" id="CP002816">
    <property type="protein sequence ID" value="AEH91945.1"/>
    <property type="molecule type" value="Genomic_DNA"/>
</dbReference>
<protein>
    <submittedName>
        <fullName evidence="1">Uncharacterized protein</fullName>
    </submittedName>
</protein>
<sequence>MAEKTIVEKLQLTKYKEAVILNQPDGADYFQNLANYEEKLADKQYDLIFDFVETLEELITFVKKLLLKINLLRMVIYFSPILKKAIKSSLHMYTAMNSCQRLKPMKKVTSTVAHSNSREWSRSMKRTRLLA</sequence>